<reference evidence="1" key="1">
    <citation type="submission" date="2014-11" db="EMBL/GenBank/DDBJ databases">
        <authorList>
            <person name="Amaro Gonzalez C."/>
        </authorList>
    </citation>
    <scope>NUCLEOTIDE SEQUENCE</scope>
</reference>
<evidence type="ECO:0000313" key="1">
    <source>
        <dbReference type="EMBL" id="JAH58664.1"/>
    </source>
</evidence>
<sequence length="26" mass="3100">MYNMYFPDTQAKLNIKEPAATHHQLH</sequence>
<reference evidence="1" key="2">
    <citation type="journal article" date="2015" name="Fish Shellfish Immunol.">
        <title>Early steps in the European eel (Anguilla anguilla)-Vibrio vulnificus interaction in the gills: Role of the RtxA13 toxin.</title>
        <authorList>
            <person name="Callol A."/>
            <person name="Pajuelo D."/>
            <person name="Ebbesson L."/>
            <person name="Teles M."/>
            <person name="MacKenzie S."/>
            <person name="Amaro C."/>
        </authorList>
    </citation>
    <scope>NUCLEOTIDE SEQUENCE</scope>
</reference>
<dbReference type="AlphaFoldDB" id="A0A0E9TYA7"/>
<accession>A0A0E9TYA7</accession>
<protein>
    <submittedName>
        <fullName evidence="1">Uncharacterized protein</fullName>
    </submittedName>
</protein>
<name>A0A0E9TYA7_ANGAN</name>
<organism evidence="1">
    <name type="scientific">Anguilla anguilla</name>
    <name type="common">European freshwater eel</name>
    <name type="synonym">Muraena anguilla</name>
    <dbReference type="NCBI Taxonomy" id="7936"/>
    <lineage>
        <taxon>Eukaryota</taxon>
        <taxon>Metazoa</taxon>
        <taxon>Chordata</taxon>
        <taxon>Craniata</taxon>
        <taxon>Vertebrata</taxon>
        <taxon>Euteleostomi</taxon>
        <taxon>Actinopterygii</taxon>
        <taxon>Neopterygii</taxon>
        <taxon>Teleostei</taxon>
        <taxon>Anguilliformes</taxon>
        <taxon>Anguillidae</taxon>
        <taxon>Anguilla</taxon>
    </lineage>
</organism>
<dbReference type="EMBL" id="GBXM01049913">
    <property type="protein sequence ID" value="JAH58664.1"/>
    <property type="molecule type" value="Transcribed_RNA"/>
</dbReference>
<proteinExistence type="predicted"/>